<dbReference type="Proteomes" id="UP000826616">
    <property type="component" value="Chromosome"/>
</dbReference>
<sequence length="109" mass="12645">MKCNFLKIFLWIGFLFSLSYLIFDLIQTGEKKFITIFITLAFCVLLFLSNKVAENNNKVRVEWKYKEKRMKSSNIVVASANVKNPEFNYSYAFNRVGEIGVDEGVAKLK</sequence>
<feature type="transmembrane region" description="Helical" evidence="1">
    <location>
        <begin position="6"/>
        <end position="26"/>
    </location>
</feature>
<keyword evidence="5" id="KW-1185">Reference proteome</keyword>
<dbReference type="RefSeq" id="WP_057897969.1">
    <property type="nucleotide sequence ID" value="NZ_CP080764.1"/>
</dbReference>
<evidence type="ECO:0000313" key="4">
    <source>
        <dbReference type="Proteomes" id="UP000198956"/>
    </source>
</evidence>
<dbReference type="EMBL" id="FNDE01000006">
    <property type="protein sequence ID" value="SDG94379.1"/>
    <property type="molecule type" value="Genomic_DNA"/>
</dbReference>
<name>A0A1G7YDI7_ANETH</name>
<keyword evidence="1" id="KW-1133">Transmembrane helix</keyword>
<evidence type="ECO:0000256" key="1">
    <source>
        <dbReference type="SAM" id="Phobius"/>
    </source>
</evidence>
<reference evidence="3 4" key="1">
    <citation type="submission" date="2016-10" db="EMBL/GenBank/DDBJ databases">
        <authorList>
            <person name="de Groot N.N."/>
        </authorList>
    </citation>
    <scope>NUCLEOTIDE SEQUENCE [LARGE SCALE GENOMIC DNA]</scope>
    <source>
        <strain evidence="3 4">L 420-91</strain>
    </source>
</reference>
<protein>
    <submittedName>
        <fullName evidence="3">Uncharacterized protein</fullName>
    </submittedName>
</protein>
<proteinExistence type="predicted"/>
<evidence type="ECO:0000313" key="5">
    <source>
        <dbReference type="Proteomes" id="UP000826616"/>
    </source>
</evidence>
<dbReference type="Proteomes" id="UP000198956">
    <property type="component" value="Unassembled WGS sequence"/>
</dbReference>
<feature type="transmembrane region" description="Helical" evidence="1">
    <location>
        <begin position="33"/>
        <end position="50"/>
    </location>
</feature>
<dbReference type="EMBL" id="CP080764">
    <property type="protein sequence ID" value="QYY42032.1"/>
    <property type="molecule type" value="Genomic_DNA"/>
</dbReference>
<evidence type="ECO:0000313" key="2">
    <source>
        <dbReference type="EMBL" id="QYY42032.1"/>
    </source>
</evidence>
<organism evidence="3 4">
    <name type="scientific">Aneurinibacillus thermoaerophilus</name>
    <dbReference type="NCBI Taxonomy" id="143495"/>
    <lineage>
        <taxon>Bacteria</taxon>
        <taxon>Bacillati</taxon>
        <taxon>Bacillota</taxon>
        <taxon>Bacilli</taxon>
        <taxon>Bacillales</taxon>
        <taxon>Paenibacillaceae</taxon>
        <taxon>Aneurinibacillus group</taxon>
        <taxon>Aneurinibacillus</taxon>
    </lineage>
</organism>
<keyword evidence="1" id="KW-0812">Transmembrane</keyword>
<reference evidence="2 5" key="2">
    <citation type="submission" date="2021-08" db="EMBL/GenBank/DDBJ databases">
        <title>Complete genome sequence of the strain Aneurinibacillus thermoaerophilus CCM 8960.</title>
        <authorList>
            <person name="Musilova J."/>
            <person name="Kourilova X."/>
            <person name="Pernicova I."/>
            <person name="Bezdicek M."/>
            <person name="Lengerova M."/>
            <person name="Obruca S."/>
            <person name="Sedlar K."/>
        </authorList>
    </citation>
    <scope>NUCLEOTIDE SEQUENCE [LARGE SCALE GENOMIC DNA]</scope>
    <source>
        <strain evidence="2 5">CCM 8960</strain>
    </source>
</reference>
<dbReference type="AlphaFoldDB" id="A0A1G7YDI7"/>
<accession>A0A1G7YDI7</accession>
<gene>
    <name evidence="2" type="ORF">K3F53_14320</name>
    <name evidence="3" type="ORF">SAMN04489735_100678</name>
</gene>
<evidence type="ECO:0000313" key="3">
    <source>
        <dbReference type="EMBL" id="SDG94379.1"/>
    </source>
</evidence>
<dbReference type="GeneID" id="97142552"/>
<keyword evidence="1" id="KW-0472">Membrane</keyword>